<evidence type="ECO:0000313" key="15">
    <source>
        <dbReference type="Proteomes" id="UP000041254"/>
    </source>
</evidence>
<evidence type="ECO:0000259" key="12">
    <source>
        <dbReference type="Pfam" id="PF04446"/>
    </source>
</evidence>
<evidence type="ECO:0000256" key="9">
    <source>
        <dbReference type="ARBA" id="ARBA00022842"/>
    </source>
</evidence>
<evidence type="ECO:0000256" key="6">
    <source>
        <dbReference type="ARBA" id="ARBA00022695"/>
    </source>
</evidence>
<dbReference type="InterPro" id="IPR024956">
    <property type="entry name" value="tRNAHis_GuaTrfase_cat"/>
</dbReference>
<keyword evidence="9" id="KW-0460">Magnesium</keyword>
<dbReference type="Gene3D" id="3.30.70.3000">
    <property type="match status" value="1"/>
</dbReference>
<dbReference type="PANTHER" id="PTHR12729:SF6">
    <property type="entry name" value="TRNA(HIS) GUANYLYLTRANSFERASE-RELATED"/>
    <property type="match status" value="1"/>
</dbReference>
<accession>A0A0G4FUW7</accession>
<evidence type="ECO:0000256" key="11">
    <source>
        <dbReference type="SAM" id="MobiDB-lite"/>
    </source>
</evidence>
<dbReference type="Proteomes" id="UP000041254">
    <property type="component" value="Unassembled WGS sequence"/>
</dbReference>
<evidence type="ECO:0000259" key="13">
    <source>
        <dbReference type="Pfam" id="PF14413"/>
    </source>
</evidence>
<feature type="domain" description="tRNAHis guanylyltransferase catalytic" evidence="12">
    <location>
        <begin position="7"/>
        <end position="142"/>
    </location>
</feature>
<feature type="domain" description="Thg1 C-terminal" evidence="13">
    <location>
        <begin position="145"/>
        <end position="234"/>
    </location>
</feature>
<dbReference type="InterPro" id="IPR007537">
    <property type="entry name" value="tRNAHis_GuaTrfase_Thg1"/>
</dbReference>
<evidence type="ECO:0000313" key="14">
    <source>
        <dbReference type="EMBL" id="CEM18517.1"/>
    </source>
</evidence>
<dbReference type="VEuPathDB" id="CryptoDB:Vbra_5953"/>
<evidence type="ECO:0000256" key="2">
    <source>
        <dbReference type="ARBA" id="ARBA00010113"/>
    </source>
</evidence>
<dbReference type="GO" id="GO:0005525">
    <property type="term" value="F:GTP binding"/>
    <property type="evidence" value="ECO:0007669"/>
    <property type="project" value="UniProtKB-KW"/>
</dbReference>
<dbReference type="EMBL" id="CDMY01000502">
    <property type="protein sequence ID" value="CEM18517.1"/>
    <property type="molecule type" value="Genomic_DNA"/>
</dbReference>
<dbReference type="STRING" id="1169540.A0A0G4FUW7"/>
<dbReference type="InterPro" id="IPR025845">
    <property type="entry name" value="Thg1_C_dom"/>
</dbReference>
<keyword evidence="5" id="KW-0819">tRNA processing</keyword>
<keyword evidence="4" id="KW-0808">Transferase</keyword>
<dbReference type="PANTHER" id="PTHR12729">
    <property type="entry name" value="TRNA(HIS) GUANYLYLTRANSFERASE-RELATED"/>
    <property type="match status" value="1"/>
</dbReference>
<dbReference type="PhylomeDB" id="A0A0G4FUW7"/>
<evidence type="ECO:0000256" key="8">
    <source>
        <dbReference type="ARBA" id="ARBA00022741"/>
    </source>
</evidence>
<comment type="cofactor">
    <cofactor evidence="1">
        <name>Mg(2+)</name>
        <dbReference type="ChEBI" id="CHEBI:18420"/>
    </cofactor>
</comment>
<dbReference type="Pfam" id="PF04446">
    <property type="entry name" value="Thg1"/>
    <property type="match status" value="1"/>
</dbReference>
<evidence type="ECO:0000256" key="3">
    <source>
        <dbReference type="ARBA" id="ARBA00012511"/>
    </source>
</evidence>
<comment type="similarity">
    <text evidence="2">Belongs to the tRNA(His) guanylyltransferase family.</text>
</comment>
<dbReference type="FunCoup" id="A0A0G4FUW7">
    <property type="interactions" value="335"/>
</dbReference>
<feature type="region of interest" description="Disordered" evidence="11">
    <location>
        <begin position="222"/>
        <end position="271"/>
    </location>
</feature>
<gene>
    <name evidence="14" type="ORF">Vbra_5953</name>
</gene>
<name>A0A0G4FUW7_VITBC</name>
<reference evidence="14 15" key="1">
    <citation type="submission" date="2014-11" db="EMBL/GenBank/DDBJ databases">
        <authorList>
            <person name="Zhu J."/>
            <person name="Qi W."/>
            <person name="Song R."/>
        </authorList>
    </citation>
    <scope>NUCLEOTIDE SEQUENCE [LARGE SCALE GENOMIC DNA]</scope>
</reference>
<dbReference type="AlphaFoldDB" id="A0A0G4FUW7"/>
<organism evidence="14 15">
    <name type="scientific">Vitrella brassicaformis (strain CCMP3155)</name>
    <dbReference type="NCBI Taxonomy" id="1169540"/>
    <lineage>
        <taxon>Eukaryota</taxon>
        <taxon>Sar</taxon>
        <taxon>Alveolata</taxon>
        <taxon>Colpodellida</taxon>
        <taxon>Vitrellaceae</taxon>
        <taxon>Vitrella</taxon>
    </lineage>
</organism>
<dbReference type="GO" id="GO:0008193">
    <property type="term" value="F:tRNA guanylyltransferase activity"/>
    <property type="evidence" value="ECO:0007669"/>
    <property type="project" value="UniProtKB-EC"/>
</dbReference>
<keyword evidence="6" id="KW-0548">Nucleotidyltransferase</keyword>
<dbReference type="OrthoDB" id="62560at2759"/>
<evidence type="ECO:0000256" key="10">
    <source>
        <dbReference type="ARBA" id="ARBA00023134"/>
    </source>
</evidence>
<sequence length="310" mass="34594">MACSRFEYVKTFEHDPPILPNCWFTARHGFEKPNDPRGLALMTRAAAAVVNKFNEIVLAFGESDEYSFLFRRDTTLWGRRMSKILTSVVSLFTAAYVFSWNDVFGRPRDGSDGGECGADESGAEGSRLQCCPSFDGRVVCYPSEQNVRDYFSWRQADCHVNNQYNTCFWSLVKAGESREQAYETLKGTHTAAKNELLYQRFGINYAKLPAIYRKGTIIIRDPAGRSGRRREQRTAQADGGCHEKDPPASAAATNGPPEEPSGGDEDAGRDKATYPGLWVLHEDLIGDRFWEAFPHILDPPAGKAAAKNKT</sequence>
<dbReference type="Pfam" id="PF14413">
    <property type="entry name" value="Thg1C"/>
    <property type="match status" value="1"/>
</dbReference>
<keyword evidence="10" id="KW-0342">GTP-binding</keyword>
<keyword evidence="8" id="KW-0547">Nucleotide-binding</keyword>
<dbReference type="GO" id="GO:0000287">
    <property type="term" value="F:magnesium ion binding"/>
    <property type="evidence" value="ECO:0007669"/>
    <property type="project" value="InterPro"/>
</dbReference>
<dbReference type="OMA" id="WKQHTEI"/>
<evidence type="ECO:0000256" key="5">
    <source>
        <dbReference type="ARBA" id="ARBA00022694"/>
    </source>
</evidence>
<protein>
    <recommendedName>
        <fullName evidence="3">tRNA(His) guanylyltransferase</fullName>
        <ecNumber evidence="3">2.7.7.79</ecNumber>
    </recommendedName>
</protein>
<evidence type="ECO:0000256" key="7">
    <source>
        <dbReference type="ARBA" id="ARBA00022723"/>
    </source>
</evidence>
<dbReference type="InterPro" id="IPR038469">
    <property type="entry name" value="tRNAHis_GuaTrfase_Thg1_sf"/>
</dbReference>
<evidence type="ECO:0000256" key="1">
    <source>
        <dbReference type="ARBA" id="ARBA00001946"/>
    </source>
</evidence>
<keyword evidence="7" id="KW-0479">Metal-binding</keyword>
<proteinExistence type="inferred from homology"/>
<dbReference type="InParanoid" id="A0A0G4FUW7"/>
<evidence type="ECO:0000256" key="4">
    <source>
        <dbReference type="ARBA" id="ARBA00022679"/>
    </source>
</evidence>
<keyword evidence="15" id="KW-1185">Reference proteome</keyword>
<dbReference type="GO" id="GO:0006400">
    <property type="term" value="P:tRNA modification"/>
    <property type="evidence" value="ECO:0007669"/>
    <property type="project" value="InterPro"/>
</dbReference>
<dbReference type="EC" id="2.7.7.79" evidence="3"/>